<proteinExistence type="predicted"/>
<dbReference type="Proteomes" id="UP000184304">
    <property type="component" value="Unassembled WGS sequence"/>
</dbReference>
<sequence>MNEEEEEYVGSKGKANRVAVSRAARITRSLYQFLSQGEIHLGGHWGDDWLPGVAISCSSRDGALPCIVTTNGYELWSTYAAAVSQTTDFDRGEDLAAGVAGILDWPRMRRKEKNKNGSMENSSKFSEGEERRKRGERGDWAAIHFGIHSLGNSSIMR</sequence>
<gene>
    <name evidence="2" type="ORF">ASPTUDRAFT_58102</name>
</gene>
<feature type="compositionally biased region" description="Basic and acidic residues" evidence="1">
    <location>
        <begin position="126"/>
        <end position="136"/>
    </location>
</feature>
<protein>
    <submittedName>
        <fullName evidence="2">Uncharacterized protein</fullName>
    </submittedName>
</protein>
<feature type="compositionally biased region" description="Polar residues" evidence="1">
    <location>
        <begin position="116"/>
        <end position="125"/>
    </location>
</feature>
<feature type="region of interest" description="Disordered" evidence="1">
    <location>
        <begin position="110"/>
        <end position="136"/>
    </location>
</feature>
<evidence type="ECO:0000313" key="2">
    <source>
        <dbReference type="EMBL" id="OJI82423.1"/>
    </source>
</evidence>
<dbReference type="AlphaFoldDB" id="A0A1L9MZG7"/>
<name>A0A1L9MZG7_ASPTC</name>
<organism evidence="2 3">
    <name type="scientific">Aspergillus tubingensis (strain CBS 134.48)</name>
    <dbReference type="NCBI Taxonomy" id="767770"/>
    <lineage>
        <taxon>Eukaryota</taxon>
        <taxon>Fungi</taxon>
        <taxon>Dikarya</taxon>
        <taxon>Ascomycota</taxon>
        <taxon>Pezizomycotina</taxon>
        <taxon>Eurotiomycetes</taxon>
        <taxon>Eurotiomycetidae</taxon>
        <taxon>Eurotiales</taxon>
        <taxon>Aspergillaceae</taxon>
        <taxon>Aspergillus</taxon>
        <taxon>Aspergillus subgen. Circumdati</taxon>
    </lineage>
</organism>
<dbReference type="EMBL" id="KV878205">
    <property type="protein sequence ID" value="OJI82423.1"/>
    <property type="molecule type" value="Genomic_DNA"/>
</dbReference>
<accession>A0A1L9MZG7</accession>
<keyword evidence="3" id="KW-1185">Reference proteome</keyword>
<evidence type="ECO:0000313" key="3">
    <source>
        <dbReference type="Proteomes" id="UP000184304"/>
    </source>
</evidence>
<evidence type="ECO:0000256" key="1">
    <source>
        <dbReference type="SAM" id="MobiDB-lite"/>
    </source>
</evidence>
<reference evidence="3" key="1">
    <citation type="journal article" date="2017" name="Genome Biol.">
        <title>Comparative genomics reveals high biological diversity and specific adaptations in the industrially and medically important fungal genus Aspergillus.</title>
        <authorList>
            <person name="de Vries R.P."/>
            <person name="Riley R."/>
            <person name="Wiebenga A."/>
            <person name="Aguilar-Osorio G."/>
            <person name="Amillis S."/>
            <person name="Uchima C.A."/>
            <person name="Anderluh G."/>
            <person name="Asadollahi M."/>
            <person name="Askin M."/>
            <person name="Barry K."/>
            <person name="Battaglia E."/>
            <person name="Bayram O."/>
            <person name="Benocci T."/>
            <person name="Braus-Stromeyer S.A."/>
            <person name="Caldana C."/>
            <person name="Canovas D."/>
            <person name="Cerqueira G.C."/>
            <person name="Chen F."/>
            <person name="Chen W."/>
            <person name="Choi C."/>
            <person name="Clum A."/>
            <person name="Dos Santos R.A."/>
            <person name="Damasio A.R."/>
            <person name="Diallinas G."/>
            <person name="Emri T."/>
            <person name="Fekete E."/>
            <person name="Flipphi M."/>
            <person name="Freyberg S."/>
            <person name="Gallo A."/>
            <person name="Gournas C."/>
            <person name="Habgood R."/>
            <person name="Hainaut M."/>
            <person name="Harispe M.L."/>
            <person name="Henrissat B."/>
            <person name="Hilden K.S."/>
            <person name="Hope R."/>
            <person name="Hossain A."/>
            <person name="Karabika E."/>
            <person name="Karaffa L."/>
            <person name="Karanyi Z."/>
            <person name="Krasevec N."/>
            <person name="Kuo A."/>
            <person name="Kusch H."/>
            <person name="LaButti K."/>
            <person name="Lagendijk E.L."/>
            <person name="Lapidus A."/>
            <person name="Levasseur A."/>
            <person name="Lindquist E."/>
            <person name="Lipzen A."/>
            <person name="Logrieco A.F."/>
            <person name="MacCabe A."/>
            <person name="Maekelae M.R."/>
            <person name="Malavazi I."/>
            <person name="Melin P."/>
            <person name="Meyer V."/>
            <person name="Mielnichuk N."/>
            <person name="Miskei M."/>
            <person name="Molnar A.P."/>
            <person name="Mule G."/>
            <person name="Ngan C.Y."/>
            <person name="Orejas M."/>
            <person name="Orosz E."/>
            <person name="Ouedraogo J.P."/>
            <person name="Overkamp K.M."/>
            <person name="Park H.-S."/>
            <person name="Perrone G."/>
            <person name="Piumi F."/>
            <person name="Punt P.J."/>
            <person name="Ram A.F."/>
            <person name="Ramon A."/>
            <person name="Rauscher S."/>
            <person name="Record E."/>
            <person name="Riano-Pachon D.M."/>
            <person name="Robert V."/>
            <person name="Roehrig J."/>
            <person name="Ruller R."/>
            <person name="Salamov A."/>
            <person name="Salih N.S."/>
            <person name="Samson R.A."/>
            <person name="Sandor E."/>
            <person name="Sanguinetti M."/>
            <person name="Schuetze T."/>
            <person name="Sepcic K."/>
            <person name="Shelest E."/>
            <person name="Sherlock G."/>
            <person name="Sophianopoulou V."/>
            <person name="Squina F.M."/>
            <person name="Sun H."/>
            <person name="Susca A."/>
            <person name="Todd R.B."/>
            <person name="Tsang A."/>
            <person name="Unkles S.E."/>
            <person name="van de Wiele N."/>
            <person name="van Rossen-Uffink D."/>
            <person name="Oliveira J.V."/>
            <person name="Vesth T.C."/>
            <person name="Visser J."/>
            <person name="Yu J.-H."/>
            <person name="Zhou M."/>
            <person name="Andersen M.R."/>
            <person name="Archer D.B."/>
            <person name="Baker S.E."/>
            <person name="Benoit I."/>
            <person name="Brakhage A.A."/>
            <person name="Braus G.H."/>
            <person name="Fischer R."/>
            <person name="Frisvad J.C."/>
            <person name="Goldman G.H."/>
            <person name="Houbraken J."/>
            <person name="Oakley B."/>
            <person name="Pocsi I."/>
            <person name="Scazzocchio C."/>
            <person name="Seiboth B."/>
            <person name="vanKuyk P.A."/>
            <person name="Wortman J."/>
            <person name="Dyer P.S."/>
            <person name="Grigoriev I.V."/>
        </authorList>
    </citation>
    <scope>NUCLEOTIDE SEQUENCE [LARGE SCALE GENOMIC DNA]</scope>
    <source>
        <strain evidence="3">CBS 134.48</strain>
    </source>
</reference>
<dbReference type="VEuPathDB" id="FungiDB:ASPTUDRAFT_58102"/>